<dbReference type="AlphaFoldDB" id="A0A1H5UEF6"/>
<dbReference type="GO" id="GO:0046872">
    <property type="term" value="F:metal ion binding"/>
    <property type="evidence" value="ECO:0007669"/>
    <property type="project" value="UniProtKB-KW"/>
</dbReference>
<evidence type="ECO:0000256" key="4">
    <source>
        <dbReference type="ARBA" id="ARBA00023239"/>
    </source>
</evidence>
<protein>
    <recommendedName>
        <fullName evidence="7">Hydroxypyruvate/pyruvate aldolase</fullName>
    </recommendedName>
</protein>
<dbReference type="Pfam" id="PF03328">
    <property type="entry name" value="HpcH_HpaI"/>
    <property type="match status" value="1"/>
</dbReference>
<dbReference type="InterPro" id="IPR015813">
    <property type="entry name" value="Pyrv/PenolPyrv_kinase-like_dom"/>
</dbReference>
<evidence type="ECO:0000256" key="2">
    <source>
        <dbReference type="ARBA" id="ARBA00005568"/>
    </source>
</evidence>
<evidence type="ECO:0000313" key="10">
    <source>
        <dbReference type="Proteomes" id="UP000236752"/>
    </source>
</evidence>
<sequence length="261" mass="28043">MPAPINQFKQQLLAGTRTVGLWMGFCDPYVAELVGKSGFDWVVIDGEHTPNDIPLLTRQLQVLDPLPTSAIVRLPVGDVNLIKQVLDGGAQTLLIPMVNTAEQAKQLVAAMRYAPEGIRGMGGALARSTNFGRDADYVATANDQMCLLVQIETRQGLENLDEILAVDGVDGLFVGPADLSAEMGYPGRPDAPEMQALISETLGRIRDGGKAAGIIDFSEDAVTRHYASGAQYVAVGADITFLSRGLRDLATRWKDQVSAFD</sequence>
<keyword evidence="10" id="KW-1185">Reference proteome</keyword>
<keyword evidence="3" id="KW-0479">Metal-binding</keyword>
<dbReference type="InterPro" id="IPR050251">
    <property type="entry name" value="HpcH-HpaI_aldolase"/>
</dbReference>
<comment type="similarity">
    <text evidence="2">Belongs to the HpcH/HpaI aldolase family.</text>
</comment>
<dbReference type="InterPro" id="IPR040442">
    <property type="entry name" value="Pyrv_kinase-like_dom_sf"/>
</dbReference>
<accession>A0A1H5UEF6</accession>
<dbReference type="Gene3D" id="3.20.20.60">
    <property type="entry name" value="Phosphoenolpyruvate-binding domains"/>
    <property type="match status" value="1"/>
</dbReference>
<dbReference type="EMBL" id="FNUZ01000001">
    <property type="protein sequence ID" value="SEF72751.1"/>
    <property type="molecule type" value="Genomic_DNA"/>
</dbReference>
<dbReference type="FunFam" id="3.20.20.60:FF:000004">
    <property type="entry name" value="5-keto-4-deoxy-D-glucarate aldolase"/>
    <property type="match status" value="1"/>
</dbReference>
<dbReference type="PANTHER" id="PTHR30502">
    <property type="entry name" value="2-KETO-3-DEOXY-L-RHAMNONATE ALDOLASE"/>
    <property type="match status" value="1"/>
</dbReference>
<evidence type="ECO:0000313" key="9">
    <source>
        <dbReference type="EMBL" id="SEF72751.1"/>
    </source>
</evidence>
<reference evidence="9 10" key="1">
    <citation type="submission" date="2016-10" db="EMBL/GenBank/DDBJ databases">
        <authorList>
            <person name="de Groot N.N."/>
        </authorList>
    </citation>
    <scope>NUCLEOTIDE SEQUENCE [LARGE SCALE GENOMIC DNA]</scope>
    <source>
        <strain evidence="9 10">DSM 26915</strain>
    </source>
</reference>
<dbReference type="PANTHER" id="PTHR30502:SF0">
    <property type="entry name" value="PHOSPHOENOLPYRUVATE CARBOXYLASE FAMILY PROTEIN"/>
    <property type="match status" value="1"/>
</dbReference>
<dbReference type="OrthoDB" id="9802624at2"/>
<comment type="cofactor">
    <cofactor evidence="1">
        <name>a divalent metal cation</name>
        <dbReference type="ChEBI" id="CHEBI:60240"/>
    </cofactor>
</comment>
<dbReference type="Proteomes" id="UP000236752">
    <property type="component" value="Unassembled WGS sequence"/>
</dbReference>
<evidence type="ECO:0000256" key="6">
    <source>
        <dbReference type="ARBA" id="ARBA00045074"/>
    </source>
</evidence>
<dbReference type="InterPro" id="IPR005000">
    <property type="entry name" value="Aldolase/citrate-lyase_domain"/>
</dbReference>
<dbReference type="SUPFAM" id="SSF51621">
    <property type="entry name" value="Phosphoenolpyruvate/pyruvate domain"/>
    <property type="match status" value="1"/>
</dbReference>
<keyword evidence="5" id="KW-0670">Pyruvate</keyword>
<dbReference type="GO" id="GO:0005737">
    <property type="term" value="C:cytoplasm"/>
    <property type="evidence" value="ECO:0007669"/>
    <property type="project" value="UniProtKB-ARBA"/>
</dbReference>
<evidence type="ECO:0000259" key="8">
    <source>
        <dbReference type="Pfam" id="PF03328"/>
    </source>
</evidence>
<evidence type="ECO:0000256" key="3">
    <source>
        <dbReference type="ARBA" id="ARBA00022723"/>
    </source>
</evidence>
<organism evidence="9 10">
    <name type="scientific">Thalassococcus halodurans</name>
    <dbReference type="NCBI Taxonomy" id="373675"/>
    <lineage>
        <taxon>Bacteria</taxon>
        <taxon>Pseudomonadati</taxon>
        <taxon>Pseudomonadota</taxon>
        <taxon>Alphaproteobacteria</taxon>
        <taxon>Rhodobacterales</taxon>
        <taxon>Roseobacteraceae</taxon>
        <taxon>Thalassococcus</taxon>
    </lineage>
</organism>
<gene>
    <name evidence="9" type="ORF">SAMN04488045_0954</name>
</gene>
<comment type="catalytic activity">
    <reaction evidence="6">
        <text>D-glyceraldehyde + pyruvate = 2-dehydro-3-deoxy-L-galactonate</text>
        <dbReference type="Rhea" id="RHEA:80055"/>
        <dbReference type="ChEBI" id="CHEBI:15361"/>
        <dbReference type="ChEBI" id="CHEBI:17378"/>
        <dbReference type="ChEBI" id="CHEBI:75545"/>
    </reaction>
</comment>
<dbReference type="GO" id="GO:0016832">
    <property type="term" value="F:aldehyde-lyase activity"/>
    <property type="evidence" value="ECO:0007669"/>
    <property type="project" value="TreeGrafter"/>
</dbReference>
<keyword evidence="4" id="KW-0456">Lyase</keyword>
<feature type="domain" description="HpcH/HpaI aldolase/citrate lyase" evidence="8">
    <location>
        <begin position="19"/>
        <end position="240"/>
    </location>
</feature>
<dbReference type="RefSeq" id="WP_103909284.1">
    <property type="nucleotide sequence ID" value="NZ_FNUZ01000001.1"/>
</dbReference>
<evidence type="ECO:0000256" key="1">
    <source>
        <dbReference type="ARBA" id="ARBA00001968"/>
    </source>
</evidence>
<evidence type="ECO:0000256" key="7">
    <source>
        <dbReference type="ARBA" id="ARBA00068169"/>
    </source>
</evidence>
<evidence type="ECO:0000256" key="5">
    <source>
        <dbReference type="ARBA" id="ARBA00023317"/>
    </source>
</evidence>
<name>A0A1H5UEF6_9RHOB</name>
<proteinExistence type="inferred from homology"/>